<dbReference type="OrthoDB" id="10509276at2759"/>
<gene>
    <name evidence="2" type="ORF">EPH_0053260</name>
</gene>
<accession>U6GNV2</accession>
<feature type="chain" id="PRO_5004670787" evidence="1">
    <location>
        <begin position="23"/>
        <end position="345"/>
    </location>
</feature>
<feature type="signal peptide" evidence="1">
    <location>
        <begin position="1"/>
        <end position="22"/>
    </location>
</feature>
<dbReference type="AlphaFoldDB" id="U6GNV2"/>
<dbReference type="EMBL" id="HG692172">
    <property type="protein sequence ID" value="CDI81896.1"/>
    <property type="molecule type" value="Genomic_DNA"/>
</dbReference>
<reference evidence="2" key="1">
    <citation type="submission" date="2013-10" db="EMBL/GenBank/DDBJ databases">
        <title>Genomic analysis of the causative agents of coccidiosis in chickens.</title>
        <authorList>
            <person name="Reid A.J."/>
            <person name="Blake D."/>
            <person name="Billington K."/>
            <person name="Browne H."/>
            <person name="Dunn M."/>
            <person name="Hung S."/>
            <person name="Kawahara F."/>
            <person name="Miranda-Saavedra D."/>
            <person name="Mourier T."/>
            <person name="Nagra H."/>
            <person name="Otto T.D."/>
            <person name="Rawlings N."/>
            <person name="Sanchez A."/>
            <person name="Sanders M."/>
            <person name="Subramaniam C."/>
            <person name="Tay Y."/>
            <person name="Dear P."/>
            <person name="Doerig C."/>
            <person name="Gruber A."/>
            <person name="Parkinson J."/>
            <person name="Shirley M."/>
            <person name="Wan K.L."/>
            <person name="Berriman M."/>
            <person name="Tomley F."/>
            <person name="Pain A."/>
        </authorList>
    </citation>
    <scope>NUCLEOTIDE SEQUENCE [LARGE SCALE GENOMIC DNA]</scope>
    <source>
        <strain evidence="2">Houghton</strain>
    </source>
</reference>
<protein>
    <submittedName>
        <fullName evidence="2">Micronemal protein 15, related</fullName>
    </submittedName>
</protein>
<evidence type="ECO:0000256" key="1">
    <source>
        <dbReference type="SAM" id="SignalP"/>
    </source>
</evidence>
<evidence type="ECO:0000313" key="3">
    <source>
        <dbReference type="Proteomes" id="UP000018201"/>
    </source>
</evidence>
<keyword evidence="1" id="KW-0732">Signal</keyword>
<sequence length="345" mass="38034">MALQRIFLLVAGLSYLLLVALAEVRAALVDADRALAEVRAALVDADRVRSAADRENGDGYQEFTLDQLRSNAAFGGEALCKEKELEIVDFISGHPSAFLGGDGNCLLYSQAEEAAVSCQKDKELNDRIYCVLGIDDIPQKPVLSDLCDSPPSNEYHFGLFYDCVPSNSVPPCELESTTSWDSVTSSCNCPTGTFPCSVEEAKSSDAWMDEVGATAEVYVADSIRYLTPENVYEAFHLFEVPCGDSFARSLCRRSGQRTTTTTTTTLKPFLGDAGPDCFMGNDQPFCRLPCLSIWRQYYTSHEARDSYDSFARYWKAYDFSEVALVDAASIARVQACTFGQFLYQV</sequence>
<keyword evidence="3" id="KW-1185">Reference proteome</keyword>
<name>U6GNV2_9EIME</name>
<evidence type="ECO:0000313" key="2">
    <source>
        <dbReference type="EMBL" id="CDI81896.1"/>
    </source>
</evidence>
<proteinExistence type="predicted"/>
<dbReference type="Proteomes" id="UP000018201">
    <property type="component" value="Unassembled WGS sequence"/>
</dbReference>
<organism evidence="2 3">
    <name type="scientific">Eimeria praecox</name>
    <dbReference type="NCBI Taxonomy" id="51316"/>
    <lineage>
        <taxon>Eukaryota</taxon>
        <taxon>Sar</taxon>
        <taxon>Alveolata</taxon>
        <taxon>Apicomplexa</taxon>
        <taxon>Conoidasida</taxon>
        <taxon>Coccidia</taxon>
        <taxon>Eucoccidiorida</taxon>
        <taxon>Eimeriorina</taxon>
        <taxon>Eimeriidae</taxon>
        <taxon>Eimeria</taxon>
    </lineage>
</organism>
<reference evidence="2" key="2">
    <citation type="submission" date="2013-10" db="EMBL/GenBank/DDBJ databases">
        <authorList>
            <person name="Aslett M."/>
        </authorList>
    </citation>
    <scope>NUCLEOTIDE SEQUENCE [LARGE SCALE GENOMIC DNA]</scope>
    <source>
        <strain evidence="2">Houghton</strain>
    </source>
</reference>
<dbReference type="VEuPathDB" id="ToxoDB:EPH_0053260"/>